<proteinExistence type="predicted"/>
<comment type="caution">
    <text evidence="2">The sequence shown here is derived from an EMBL/GenBank/DDBJ whole genome shotgun (WGS) entry which is preliminary data.</text>
</comment>
<keyword evidence="3" id="KW-1185">Reference proteome</keyword>
<feature type="chain" id="PRO_5047417992" description="Phospholipase" evidence="1">
    <location>
        <begin position="22"/>
        <end position="446"/>
    </location>
</feature>
<dbReference type="InterPro" id="IPR008947">
    <property type="entry name" value="PLipase_C/P1_nuclease_dom_sf"/>
</dbReference>
<name>A0ABV0G5G3_9BURK</name>
<evidence type="ECO:0008006" key="4">
    <source>
        <dbReference type="Google" id="ProtNLM"/>
    </source>
</evidence>
<dbReference type="EMBL" id="JBDPZD010000005">
    <property type="protein sequence ID" value="MEO3692974.1"/>
    <property type="molecule type" value="Genomic_DNA"/>
</dbReference>
<evidence type="ECO:0000313" key="3">
    <source>
        <dbReference type="Proteomes" id="UP001495147"/>
    </source>
</evidence>
<dbReference type="Proteomes" id="UP001495147">
    <property type="component" value="Unassembled WGS sequence"/>
</dbReference>
<evidence type="ECO:0000256" key="1">
    <source>
        <dbReference type="SAM" id="SignalP"/>
    </source>
</evidence>
<dbReference type="Gene3D" id="1.10.575.10">
    <property type="entry name" value="P1 Nuclease"/>
    <property type="match status" value="1"/>
</dbReference>
<gene>
    <name evidence="2" type="ORF">ABDJ85_15975</name>
</gene>
<reference evidence="2 3" key="1">
    <citation type="submission" date="2024-05" db="EMBL/GenBank/DDBJ databases">
        <title>Roseateles sp. DJS-2-20 16S ribosomal RNA gene Genome sequencing and assembly.</title>
        <authorList>
            <person name="Woo H."/>
        </authorList>
    </citation>
    <scope>NUCLEOTIDE SEQUENCE [LARGE SCALE GENOMIC DNA]</scope>
    <source>
        <strain evidence="2 3">DJS-2-20</strain>
    </source>
</reference>
<protein>
    <recommendedName>
        <fullName evidence="4">Phospholipase</fullName>
    </recommendedName>
</protein>
<evidence type="ECO:0000313" key="2">
    <source>
        <dbReference type="EMBL" id="MEO3692974.1"/>
    </source>
</evidence>
<accession>A0ABV0G5G3</accession>
<dbReference type="RefSeq" id="WP_347705795.1">
    <property type="nucleotide sequence ID" value="NZ_JBDPZD010000005.1"/>
</dbReference>
<keyword evidence="1" id="KW-0732">Signal</keyword>
<dbReference type="SUPFAM" id="SSF48537">
    <property type="entry name" value="Phospholipase C/P1 nuclease"/>
    <property type="match status" value="1"/>
</dbReference>
<feature type="signal peptide" evidence="1">
    <location>
        <begin position="1"/>
        <end position="21"/>
    </location>
</feature>
<sequence>MSLRCALAATLLGLAASAAQAWSQHAAMAYRAFEVMPEVARAAPVVAEPLEAFLRSQPAAIAQTVEAQEAWARSHLKHYPARPDALRWQPTRGQTDADLRKGFLAALRLSPQSRFALFVQLDPWAAAPAEPLLNWAEVASAPPSAGAVHRLRALRQGEPVPALAVLASASDEPDYGLDLQLFDDNPGSPAGYGFGKQPFGNPAVAIGSQAPFHMGFFHQGRVFNTLAPSLTRSLVELRVAQFSALARLAFGTGHGYWGWRFAGLAAHYVQDLTQPYHASAAPGESLPGMLWANTAAALGMPAAKQALVILQGNRHFALEQLQARWILDNAERRRESEAERALHDTSLDARYPAWTALAPREVVAAEAYAAGPQTDAAVVTGLPARYVNDPGYDFAASGAQMELGPELAEHLAAQRRALQTMVSRLLGHFGAHSRNLVRALRAAPER</sequence>
<organism evidence="2 3">
    <name type="scientific">Roseateles paludis</name>
    <dbReference type="NCBI Taxonomy" id="3145238"/>
    <lineage>
        <taxon>Bacteria</taxon>
        <taxon>Pseudomonadati</taxon>
        <taxon>Pseudomonadota</taxon>
        <taxon>Betaproteobacteria</taxon>
        <taxon>Burkholderiales</taxon>
        <taxon>Sphaerotilaceae</taxon>
        <taxon>Roseateles</taxon>
    </lineage>
</organism>